<dbReference type="Proteomes" id="UP001144313">
    <property type="component" value="Unassembled WGS sequence"/>
</dbReference>
<dbReference type="InterPro" id="IPR008920">
    <property type="entry name" value="TF_FadR/GntR_C"/>
</dbReference>
<dbReference type="PANTHER" id="PTHR43537">
    <property type="entry name" value="TRANSCRIPTIONAL REGULATOR, GNTR FAMILY"/>
    <property type="match status" value="1"/>
</dbReference>
<dbReference type="SMART" id="SM00345">
    <property type="entry name" value="HTH_GNTR"/>
    <property type="match status" value="1"/>
</dbReference>
<dbReference type="InterPro" id="IPR011711">
    <property type="entry name" value="GntR_C"/>
</dbReference>
<evidence type="ECO:0000313" key="6">
    <source>
        <dbReference type="Proteomes" id="UP001144313"/>
    </source>
</evidence>
<dbReference type="InterPro" id="IPR036390">
    <property type="entry name" value="WH_DNA-bd_sf"/>
</dbReference>
<dbReference type="SMART" id="SM00895">
    <property type="entry name" value="FCD"/>
    <property type="match status" value="1"/>
</dbReference>
<protein>
    <submittedName>
        <fullName evidence="5">GntR family transcriptional regulator</fullName>
    </submittedName>
</protein>
<dbReference type="Gene3D" id="1.20.120.530">
    <property type="entry name" value="GntR ligand-binding domain-like"/>
    <property type="match status" value="1"/>
</dbReference>
<dbReference type="Pfam" id="PF07729">
    <property type="entry name" value="FCD"/>
    <property type="match status" value="1"/>
</dbReference>
<name>A0A9W6GAE9_9ACTN</name>
<dbReference type="Pfam" id="PF00392">
    <property type="entry name" value="GntR"/>
    <property type="match status" value="1"/>
</dbReference>
<sequence>MLRFARGSAILAPMSRTDDVVNGIKHMILNGDLQPGERLPVEKELAETLGVSRGSLREGVRALSILGILNSRQGDGTYVTDLDVSQLLAPMGFVVDLQGDGQTLHLHAIRRLLECEAARLAATRITDEALKEAEALLEEAGRILDENPEAHERIIEIDIAFHRIIAAHTGNPVLTGMIETFASRTVRERLWRSLREEGIDRRTHGEHNAIWRALKYHDPDAARIRMANHLLGVEDSLPFLPGPDEDEPPLES</sequence>
<dbReference type="GO" id="GO:0003677">
    <property type="term" value="F:DNA binding"/>
    <property type="evidence" value="ECO:0007669"/>
    <property type="project" value="UniProtKB-KW"/>
</dbReference>
<comment type="caution">
    <text evidence="5">The sequence shown here is derived from an EMBL/GenBank/DDBJ whole genome shotgun (WGS) entry which is preliminary data.</text>
</comment>
<gene>
    <name evidence="5" type="primary">pdhR</name>
    <name evidence="5" type="ORF">GALLR39Z86_30290</name>
</gene>
<dbReference type="SUPFAM" id="SSF46785">
    <property type="entry name" value="Winged helix' DNA-binding domain"/>
    <property type="match status" value="1"/>
</dbReference>
<dbReference type="PROSITE" id="PS50949">
    <property type="entry name" value="HTH_GNTR"/>
    <property type="match status" value="1"/>
</dbReference>
<dbReference type="GO" id="GO:0003700">
    <property type="term" value="F:DNA-binding transcription factor activity"/>
    <property type="evidence" value="ECO:0007669"/>
    <property type="project" value="InterPro"/>
</dbReference>
<keyword evidence="3" id="KW-0804">Transcription</keyword>
<evidence type="ECO:0000256" key="2">
    <source>
        <dbReference type="ARBA" id="ARBA00023125"/>
    </source>
</evidence>
<reference evidence="5" key="1">
    <citation type="submission" date="2022-12" db="EMBL/GenBank/DDBJ databases">
        <title>Reference genome sequencing for broad-spectrum identification of bacterial and archaeal isolates by mass spectrometry.</title>
        <authorList>
            <person name="Sekiguchi Y."/>
            <person name="Tourlousse D.M."/>
        </authorList>
    </citation>
    <scope>NUCLEOTIDE SEQUENCE</scope>
    <source>
        <strain evidence="5">LLR39Z86</strain>
    </source>
</reference>
<dbReference type="Gene3D" id="1.10.10.10">
    <property type="entry name" value="Winged helix-like DNA-binding domain superfamily/Winged helix DNA-binding domain"/>
    <property type="match status" value="1"/>
</dbReference>
<keyword evidence="6" id="KW-1185">Reference proteome</keyword>
<dbReference type="EMBL" id="BSDT01000001">
    <property type="protein sequence ID" value="GLI43179.1"/>
    <property type="molecule type" value="Genomic_DNA"/>
</dbReference>
<dbReference type="AlphaFoldDB" id="A0A9W6GAE9"/>
<dbReference type="InterPro" id="IPR000524">
    <property type="entry name" value="Tscrpt_reg_HTH_GntR"/>
</dbReference>
<dbReference type="PANTHER" id="PTHR43537:SF5">
    <property type="entry name" value="UXU OPERON TRANSCRIPTIONAL REGULATOR"/>
    <property type="match status" value="1"/>
</dbReference>
<dbReference type="InterPro" id="IPR036388">
    <property type="entry name" value="WH-like_DNA-bd_sf"/>
</dbReference>
<evidence type="ECO:0000313" key="5">
    <source>
        <dbReference type="EMBL" id="GLI43179.1"/>
    </source>
</evidence>
<accession>A0A9W6GAE9</accession>
<dbReference type="CDD" id="cd07377">
    <property type="entry name" value="WHTH_GntR"/>
    <property type="match status" value="1"/>
</dbReference>
<evidence type="ECO:0000259" key="4">
    <source>
        <dbReference type="PROSITE" id="PS50949"/>
    </source>
</evidence>
<keyword evidence="1" id="KW-0805">Transcription regulation</keyword>
<feature type="domain" description="HTH gntR-type" evidence="4">
    <location>
        <begin position="14"/>
        <end position="82"/>
    </location>
</feature>
<evidence type="ECO:0000256" key="1">
    <source>
        <dbReference type="ARBA" id="ARBA00023015"/>
    </source>
</evidence>
<organism evidence="5 6">
    <name type="scientific">Glycomyces algeriensis</name>
    <dbReference type="NCBI Taxonomy" id="256037"/>
    <lineage>
        <taxon>Bacteria</taxon>
        <taxon>Bacillati</taxon>
        <taxon>Actinomycetota</taxon>
        <taxon>Actinomycetes</taxon>
        <taxon>Glycomycetales</taxon>
        <taxon>Glycomycetaceae</taxon>
        <taxon>Glycomyces</taxon>
    </lineage>
</organism>
<keyword evidence="2" id="KW-0238">DNA-binding</keyword>
<dbReference type="SUPFAM" id="SSF48008">
    <property type="entry name" value="GntR ligand-binding domain-like"/>
    <property type="match status" value="1"/>
</dbReference>
<proteinExistence type="predicted"/>
<evidence type="ECO:0000256" key="3">
    <source>
        <dbReference type="ARBA" id="ARBA00023163"/>
    </source>
</evidence>
<dbReference type="PRINTS" id="PR00035">
    <property type="entry name" value="HTHGNTR"/>
</dbReference>